<evidence type="ECO:0000256" key="2">
    <source>
        <dbReference type="ARBA" id="ARBA00022490"/>
    </source>
</evidence>
<evidence type="ECO:0000256" key="15">
    <source>
        <dbReference type="PROSITE-ProRule" id="PRU00959"/>
    </source>
</evidence>
<comment type="catalytic activity">
    <reaction evidence="9">
        <text>guanosine(10) in tRNA + S-adenosyl-L-methionine = N(2)-methylguanosine(10) in tRNA + S-adenosyl-L-homocysteine + H(+)</text>
        <dbReference type="Rhea" id="RHEA:43128"/>
        <dbReference type="Rhea" id="RHEA-COMP:10355"/>
        <dbReference type="Rhea" id="RHEA-COMP:10357"/>
        <dbReference type="ChEBI" id="CHEBI:15378"/>
        <dbReference type="ChEBI" id="CHEBI:57856"/>
        <dbReference type="ChEBI" id="CHEBI:59789"/>
        <dbReference type="ChEBI" id="CHEBI:74269"/>
        <dbReference type="ChEBI" id="CHEBI:74481"/>
        <dbReference type="EC" id="2.1.1.214"/>
    </reaction>
    <physiologicalReaction direction="left-to-right" evidence="9">
        <dbReference type="Rhea" id="RHEA:43129"/>
    </physiologicalReaction>
</comment>
<dbReference type="PROSITE" id="PS00092">
    <property type="entry name" value="N6_MTASE"/>
    <property type="match status" value="1"/>
</dbReference>
<keyword evidence="6 15" id="KW-0949">S-adenosyl-L-methionine</keyword>
<dbReference type="EMBL" id="CAXAJV020001294">
    <property type="protein sequence ID" value="CAL7945846.1"/>
    <property type="molecule type" value="Genomic_DNA"/>
</dbReference>
<dbReference type="InterPro" id="IPR002052">
    <property type="entry name" value="DNA_methylase_N6_adenine_CS"/>
</dbReference>
<dbReference type="PROSITE" id="PS51627">
    <property type="entry name" value="SAM_MT_TRM11"/>
    <property type="match status" value="1"/>
</dbReference>
<feature type="region of interest" description="Disordered" evidence="16">
    <location>
        <begin position="438"/>
        <end position="462"/>
    </location>
</feature>
<comment type="similarity">
    <text evidence="15">Belongs to the class I-like SAM-binding methyltransferase superfamily. TRM11 methyltransferase family.</text>
</comment>
<dbReference type="InterPro" id="IPR000241">
    <property type="entry name" value="RlmKL-like_Mtase"/>
</dbReference>
<dbReference type="CDD" id="cd02440">
    <property type="entry name" value="AdoMet_MTases"/>
    <property type="match status" value="1"/>
</dbReference>
<dbReference type="InterPro" id="IPR029063">
    <property type="entry name" value="SAM-dependent_MTases_sf"/>
</dbReference>
<keyword evidence="3 15" id="KW-0820">tRNA-binding</keyword>
<evidence type="ECO:0000256" key="12">
    <source>
        <dbReference type="ARBA" id="ARBA00066937"/>
    </source>
</evidence>
<keyword evidence="5 15" id="KW-0808">Transferase</keyword>
<dbReference type="InterPro" id="IPR016691">
    <property type="entry name" value="TRMT11"/>
</dbReference>
<keyword evidence="7 15" id="KW-0819">tRNA processing</keyword>
<reference evidence="19 20" key="1">
    <citation type="submission" date="2024-08" db="EMBL/GenBank/DDBJ databases">
        <authorList>
            <person name="Will J Nash"/>
            <person name="Angela Man"/>
            <person name="Seanna McTaggart"/>
            <person name="Kendall Baker"/>
            <person name="Tom Barker"/>
            <person name="Leah Catchpole"/>
            <person name="Alex Durrant"/>
            <person name="Karim Gharbi"/>
            <person name="Naomi Irish"/>
            <person name="Gemy Kaithakottil"/>
            <person name="Debby Ku"/>
            <person name="Aaliyah Providence"/>
            <person name="Felix Shaw"/>
            <person name="David Swarbreck"/>
            <person name="Chris Watkins"/>
            <person name="Ann M. McCartney"/>
            <person name="Giulio Formenti"/>
            <person name="Alice Mouton"/>
            <person name="Noel Vella"/>
            <person name="Bjorn M von Reumont"/>
            <person name="Adriana Vella"/>
            <person name="Wilfried Haerty"/>
        </authorList>
    </citation>
    <scope>NUCLEOTIDE SEQUENCE [LARGE SCALE GENOMIC DNA]</scope>
</reference>
<dbReference type="PRINTS" id="PR00507">
    <property type="entry name" value="N12N6MTFRASE"/>
</dbReference>
<evidence type="ECO:0000313" key="20">
    <source>
        <dbReference type="Proteomes" id="UP001642520"/>
    </source>
</evidence>
<evidence type="ECO:0000256" key="4">
    <source>
        <dbReference type="ARBA" id="ARBA00022603"/>
    </source>
</evidence>
<evidence type="ECO:0000256" key="1">
    <source>
        <dbReference type="ARBA" id="ARBA00004496"/>
    </source>
</evidence>
<name>A0ABP1NZZ6_XYLVO</name>
<evidence type="ECO:0000313" key="19">
    <source>
        <dbReference type="EMBL" id="CAL7945846.1"/>
    </source>
</evidence>
<protein>
    <recommendedName>
        <fullName evidence="13">tRNA (guanine(10)-N(2))-methyltransferase TRMT11</fullName>
        <ecNumber evidence="12">2.1.1.214</ecNumber>
    </recommendedName>
    <alternativeName>
        <fullName evidence="14">tRNA methyltransferase 11 homolog</fullName>
    </alternativeName>
</protein>
<evidence type="ECO:0000256" key="10">
    <source>
        <dbReference type="ARBA" id="ARBA00056270"/>
    </source>
</evidence>
<evidence type="ECO:0000256" key="11">
    <source>
        <dbReference type="ARBA" id="ARBA00065434"/>
    </source>
</evidence>
<keyword evidence="4 15" id="KW-0489">Methyltransferase</keyword>
<feature type="domain" description="Ribosomal RNA large subunit methyltransferase K/L-like methyltransferase" evidence="17">
    <location>
        <begin position="182"/>
        <end position="310"/>
    </location>
</feature>
<dbReference type="PIRSF" id="PIRSF017259">
    <property type="entry name" value="tRNA_mtfrase_TRM11"/>
    <property type="match status" value="1"/>
</dbReference>
<dbReference type="Pfam" id="PF25904">
    <property type="entry name" value="Tmrp11_N"/>
    <property type="match status" value="1"/>
</dbReference>
<comment type="subunit">
    <text evidence="11">Part of the heterodimeric TRMT11-TRM112 methyltransferase complex; this complex forms an active tRNA methyltransferase, where TRMT112 acts as an activator of the catalytic subunit TRMT11.</text>
</comment>
<comment type="caution">
    <text evidence="19">The sequence shown here is derived from an EMBL/GenBank/DDBJ whole genome shotgun (WGS) entry which is preliminary data.</text>
</comment>
<evidence type="ECO:0000259" key="17">
    <source>
        <dbReference type="Pfam" id="PF01170"/>
    </source>
</evidence>
<evidence type="ECO:0000256" key="8">
    <source>
        <dbReference type="ARBA" id="ARBA00022884"/>
    </source>
</evidence>
<accession>A0ABP1NZZ6</accession>
<dbReference type="Proteomes" id="UP001642520">
    <property type="component" value="Unassembled WGS sequence"/>
</dbReference>
<gene>
    <name evidence="19" type="ORF">XYLVIOL_LOCUS7444</name>
</gene>
<dbReference type="InterPro" id="IPR059073">
    <property type="entry name" value="TRMT11_N"/>
</dbReference>
<dbReference type="PANTHER" id="PTHR13370:SF3">
    <property type="entry name" value="TRNA (GUANINE(10)-N2)-METHYLTRANSFERASE HOMOLOG"/>
    <property type="match status" value="1"/>
</dbReference>
<comment type="subcellular location">
    <subcellularLocation>
        <location evidence="1">Cytoplasm</location>
    </subcellularLocation>
</comment>
<evidence type="ECO:0000259" key="18">
    <source>
        <dbReference type="Pfam" id="PF25904"/>
    </source>
</evidence>
<evidence type="ECO:0000256" key="13">
    <source>
        <dbReference type="ARBA" id="ARBA00067484"/>
    </source>
</evidence>
<dbReference type="PANTHER" id="PTHR13370">
    <property type="entry name" value="RNA METHYLASE-RELATED"/>
    <property type="match status" value="1"/>
</dbReference>
<keyword evidence="20" id="KW-1185">Reference proteome</keyword>
<evidence type="ECO:0000256" key="7">
    <source>
        <dbReference type="ARBA" id="ARBA00022694"/>
    </source>
</evidence>
<comment type="function">
    <text evidence="10">Catalytic subunit of the TRMT11-TRM112 methyltransferase complex, that specifically mediates the S-adenosyl-L-methionine-dependent N(2)-methylation of guanosine nucleotide at position 10 (m2G10) in tRNAs. This is one of the major tRNA (guanine-N(2))-methyltransferases.</text>
</comment>
<evidence type="ECO:0000256" key="9">
    <source>
        <dbReference type="ARBA" id="ARBA00050985"/>
    </source>
</evidence>
<keyword evidence="8 15" id="KW-0694">RNA-binding</keyword>
<evidence type="ECO:0000256" key="3">
    <source>
        <dbReference type="ARBA" id="ARBA00022555"/>
    </source>
</evidence>
<keyword evidence="2" id="KW-0963">Cytoplasm</keyword>
<evidence type="ECO:0000256" key="6">
    <source>
        <dbReference type="ARBA" id="ARBA00022691"/>
    </source>
</evidence>
<sequence length="462" mass="53872">MNSQVKKYLFWFAQEHIDFRAAEMESILSMFDINTYDYPKFKKHPYWIVNLPSESIAHDISSRAVCVRFCIELWANSKEIEDLHNKLKAYPITEIKKYSGPQKSFKVIVETFCKHFSQREKSFSYLPLEGPVRLNNPDTTLCYIEFYGLNPNDIPEEPYELFFGRWITSGQRDLIQKLSLKTRKFIGNTSMDPQLSLIMANQAQVQKGDIVLDPFVGTGSLLVAASHFGGYTLGTDIDFLMLHGRTRPSRISQKVREKDESIATNMSQYGKRSYYIDVVVSDFSYPLWRSDMCIDAIITDPPYGIREATERIGTTKPNPVIEEHQASSHIPSKIGYDLTQMYKDLLNFSAQHLKINGKLVCWFPLFRDQYSEDQLPSHPYLELIANSEQVLSNYTSRRLLTYKKVKDPKESDELISTSIVDFREKYFALRNESRREKRMKKAVEKAKERQLWEQNNKENTKR</sequence>
<dbReference type="SUPFAM" id="SSF53335">
    <property type="entry name" value="S-adenosyl-L-methionine-dependent methyltransferases"/>
    <property type="match status" value="1"/>
</dbReference>
<evidence type="ECO:0000256" key="16">
    <source>
        <dbReference type="SAM" id="MobiDB-lite"/>
    </source>
</evidence>
<dbReference type="Pfam" id="PF01170">
    <property type="entry name" value="UPF0020"/>
    <property type="match status" value="1"/>
</dbReference>
<dbReference type="EC" id="2.1.1.214" evidence="12"/>
<evidence type="ECO:0000256" key="5">
    <source>
        <dbReference type="ARBA" id="ARBA00022679"/>
    </source>
</evidence>
<feature type="domain" description="tRNA (guanine(10)-N(2))-methyltransferase TRMT11 N-terminal" evidence="18">
    <location>
        <begin position="6"/>
        <end position="172"/>
    </location>
</feature>
<proteinExistence type="inferred from homology"/>
<organism evidence="19 20">
    <name type="scientific">Xylocopa violacea</name>
    <name type="common">Violet carpenter bee</name>
    <name type="synonym">Apis violacea</name>
    <dbReference type="NCBI Taxonomy" id="135666"/>
    <lineage>
        <taxon>Eukaryota</taxon>
        <taxon>Metazoa</taxon>
        <taxon>Ecdysozoa</taxon>
        <taxon>Arthropoda</taxon>
        <taxon>Hexapoda</taxon>
        <taxon>Insecta</taxon>
        <taxon>Pterygota</taxon>
        <taxon>Neoptera</taxon>
        <taxon>Endopterygota</taxon>
        <taxon>Hymenoptera</taxon>
        <taxon>Apocrita</taxon>
        <taxon>Aculeata</taxon>
        <taxon>Apoidea</taxon>
        <taxon>Anthophila</taxon>
        <taxon>Apidae</taxon>
        <taxon>Xylocopa</taxon>
        <taxon>Xylocopa</taxon>
    </lineage>
</organism>
<dbReference type="Gene3D" id="3.40.50.150">
    <property type="entry name" value="Vaccinia Virus protein VP39"/>
    <property type="match status" value="1"/>
</dbReference>
<evidence type="ECO:0000256" key="14">
    <source>
        <dbReference type="ARBA" id="ARBA00075308"/>
    </source>
</evidence>